<keyword evidence="3" id="KW-0964">Secreted</keyword>
<feature type="signal peptide" evidence="7">
    <location>
        <begin position="1"/>
        <end position="22"/>
    </location>
</feature>
<organism evidence="8">
    <name type="scientific">Nothobranchius korthausae</name>
    <dbReference type="NCBI Taxonomy" id="1143690"/>
    <lineage>
        <taxon>Eukaryota</taxon>
        <taxon>Metazoa</taxon>
        <taxon>Chordata</taxon>
        <taxon>Craniata</taxon>
        <taxon>Vertebrata</taxon>
        <taxon>Euteleostomi</taxon>
        <taxon>Actinopterygii</taxon>
        <taxon>Neopterygii</taxon>
        <taxon>Teleostei</taxon>
        <taxon>Neoteleostei</taxon>
        <taxon>Acanthomorphata</taxon>
        <taxon>Ovalentaria</taxon>
        <taxon>Atherinomorphae</taxon>
        <taxon>Cyprinodontiformes</taxon>
        <taxon>Nothobranchiidae</taxon>
        <taxon>Nothobranchius</taxon>
    </lineage>
</organism>
<keyword evidence="4" id="KW-0165">Cleavage on pair of basic residues</keyword>
<evidence type="ECO:0000256" key="3">
    <source>
        <dbReference type="ARBA" id="ARBA00022525"/>
    </source>
</evidence>
<gene>
    <name evidence="8" type="primary">SI:CH211-131K2.2</name>
</gene>
<evidence type="ECO:0000256" key="6">
    <source>
        <dbReference type="ARBA" id="ARBA00022815"/>
    </source>
</evidence>
<evidence type="ECO:0000256" key="7">
    <source>
        <dbReference type="SAM" id="SignalP"/>
    </source>
</evidence>
<evidence type="ECO:0000313" key="8">
    <source>
        <dbReference type="EMBL" id="SBQ81662.1"/>
    </source>
</evidence>
<dbReference type="GO" id="GO:0005576">
    <property type="term" value="C:extracellular region"/>
    <property type="evidence" value="ECO:0007669"/>
    <property type="project" value="UniProtKB-SubCell"/>
</dbReference>
<proteinExistence type="inferred from homology"/>
<evidence type="ECO:0000256" key="1">
    <source>
        <dbReference type="ARBA" id="ARBA00004613"/>
    </source>
</evidence>
<dbReference type="PANTHER" id="PTHR11250">
    <property type="entry name" value="TACHYKININ"/>
    <property type="match status" value="1"/>
</dbReference>
<comment type="similarity">
    <text evidence="2">Belongs to the tachykinin family.</text>
</comment>
<keyword evidence="5 7" id="KW-0732">Signal</keyword>
<reference evidence="8" key="1">
    <citation type="submission" date="2016-05" db="EMBL/GenBank/DDBJ databases">
        <authorList>
            <person name="Lavstsen T."/>
            <person name="Jespersen J.S."/>
        </authorList>
    </citation>
    <scope>NUCLEOTIDE SEQUENCE</scope>
    <source>
        <tissue evidence="8">Brain</tissue>
    </source>
</reference>
<protein>
    <submittedName>
        <fullName evidence="8">Si:ch211-131k2.2</fullName>
    </submittedName>
</protein>
<evidence type="ECO:0000256" key="2">
    <source>
        <dbReference type="ARBA" id="ARBA00007518"/>
    </source>
</evidence>
<comment type="subcellular location">
    <subcellularLocation>
        <location evidence="1">Secreted</location>
    </subcellularLocation>
</comment>
<evidence type="ECO:0000256" key="5">
    <source>
        <dbReference type="ARBA" id="ARBA00022729"/>
    </source>
</evidence>
<accession>A0A1A8HE58</accession>
<feature type="chain" id="PRO_5008371181" evidence="7">
    <location>
        <begin position="23"/>
        <end position="137"/>
    </location>
</feature>
<reference evidence="8" key="2">
    <citation type="submission" date="2016-06" db="EMBL/GenBank/DDBJ databases">
        <title>The genome of a short-lived fish provides insights into sex chromosome evolution and the genetic control of aging.</title>
        <authorList>
            <person name="Reichwald K."/>
            <person name="Felder M."/>
            <person name="Petzold A."/>
            <person name="Koch P."/>
            <person name="Groth M."/>
            <person name="Platzer M."/>
        </authorList>
    </citation>
    <scope>NUCLEOTIDE SEQUENCE</scope>
    <source>
        <tissue evidence="8">Brain</tissue>
    </source>
</reference>
<name>A0A1A8HE58_9TELE</name>
<keyword evidence="6" id="KW-0027">Amidation</keyword>
<sequence length="137" mass="15370">MENWKIQLVVVTFCALIQICWGLSYSAEERGGSDDWQESVDSGLSTPIESLMKRSKALRFYGLMGKRTATKKPFHVDRRNKGEVFVGLMGRSLSRRESLTGASPSTTSQIHVSEEPHKQGMIVSVQKPEPVIVHLYC</sequence>
<dbReference type="AlphaFoldDB" id="A0A1A8HE58"/>
<dbReference type="PROSITE" id="PS00267">
    <property type="entry name" value="TACHYKININ"/>
    <property type="match status" value="1"/>
</dbReference>
<dbReference type="InterPro" id="IPR013055">
    <property type="entry name" value="Tachy_Neuro_lke_CS"/>
</dbReference>
<dbReference type="EMBL" id="HAEC01013445">
    <property type="protein sequence ID" value="SBQ81662.1"/>
    <property type="molecule type" value="Transcribed_RNA"/>
</dbReference>
<dbReference type="PANTHER" id="PTHR11250:SF5">
    <property type="entry name" value="PROTACHYKININ-1-LIKE ISOFORM X1-RELATED"/>
    <property type="match status" value="1"/>
</dbReference>
<evidence type="ECO:0000256" key="4">
    <source>
        <dbReference type="ARBA" id="ARBA00022685"/>
    </source>
</evidence>